<name>A0A8H6W422_9AGAR</name>
<dbReference type="Proteomes" id="UP000636479">
    <property type="component" value="Unassembled WGS sequence"/>
</dbReference>
<dbReference type="InterPro" id="IPR043129">
    <property type="entry name" value="ATPase_NBD"/>
</dbReference>
<organism evidence="1 2">
    <name type="scientific">Mycena indigotica</name>
    <dbReference type="NCBI Taxonomy" id="2126181"/>
    <lineage>
        <taxon>Eukaryota</taxon>
        <taxon>Fungi</taxon>
        <taxon>Dikarya</taxon>
        <taxon>Basidiomycota</taxon>
        <taxon>Agaricomycotina</taxon>
        <taxon>Agaricomycetes</taxon>
        <taxon>Agaricomycetidae</taxon>
        <taxon>Agaricales</taxon>
        <taxon>Marasmiineae</taxon>
        <taxon>Mycenaceae</taxon>
        <taxon>Mycena</taxon>
    </lineage>
</organism>
<comment type="caution">
    <text evidence="1">The sequence shown here is derived from an EMBL/GenBank/DDBJ whole genome shotgun (WGS) entry which is preliminary data.</text>
</comment>
<proteinExistence type="predicted"/>
<dbReference type="GeneID" id="59345739"/>
<evidence type="ECO:0000313" key="2">
    <source>
        <dbReference type="Proteomes" id="UP000636479"/>
    </source>
</evidence>
<accession>A0A8H6W422</accession>
<dbReference type="EMBL" id="JACAZF010000005">
    <property type="protein sequence ID" value="KAF7304172.1"/>
    <property type="molecule type" value="Genomic_DNA"/>
</dbReference>
<dbReference type="PANTHER" id="PTHR14187:SF5">
    <property type="entry name" value="HEAT SHOCK 70 KDA PROTEIN 12A"/>
    <property type="match status" value="1"/>
</dbReference>
<keyword evidence="2" id="KW-1185">Reference proteome</keyword>
<dbReference type="OrthoDB" id="2963168at2759"/>
<reference evidence="1" key="1">
    <citation type="submission" date="2020-05" db="EMBL/GenBank/DDBJ databases">
        <title>Mycena genomes resolve the evolution of fungal bioluminescence.</title>
        <authorList>
            <person name="Tsai I.J."/>
        </authorList>
    </citation>
    <scope>NUCLEOTIDE SEQUENCE</scope>
    <source>
        <strain evidence="1">171206Taipei</strain>
    </source>
</reference>
<sequence length="196" mass="22077">MTPRQPYPGTDRKLVLGFDIGTTYAGISYSFLQPGLPPTILPVTRFPPQEHVGSDSKVRSLVYYDSGGRPMACGAMAVQEQVEEKAEEQNWHKAEWFKLHMRPDHIVSTSIDILPPLPENTHGSDVYADFLHYLYGCAQSYLIDTYHEGEALWVELQHTAECAKQQLLQDSSQTTLLDMIGFILSLKEKQVCIFAS</sequence>
<evidence type="ECO:0000313" key="1">
    <source>
        <dbReference type="EMBL" id="KAF7304172.1"/>
    </source>
</evidence>
<protein>
    <submittedName>
        <fullName evidence="1">MYND-type domain-containing protein</fullName>
    </submittedName>
</protein>
<dbReference type="PANTHER" id="PTHR14187">
    <property type="entry name" value="ALPHA KINASE/ELONGATION FACTOR 2 KINASE"/>
    <property type="match status" value="1"/>
</dbReference>
<dbReference type="SUPFAM" id="SSF53067">
    <property type="entry name" value="Actin-like ATPase domain"/>
    <property type="match status" value="1"/>
</dbReference>
<dbReference type="RefSeq" id="XP_037221144.1">
    <property type="nucleotide sequence ID" value="XM_037363223.1"/>
</dbReference>
<dbReference type="AlphaFoldDB" id="A0A8H6W422"/>
<gene>
    <name evidence="1" type="ORF">MIND_00649300</name>
</gene>
<dbReference type="Gene3D" id="3.30.420.40">
    <property type="match status" value="1"/>
</dbReference>